<dbReference type="SUPFAM" id="SSF57850">
    <property type="entry name" value="RING/U-box"/>
    <property type="match status" value="1"/>
</dbReference>
<keyword evidence="9" id="KW-1185">Reference proteome</keyword>
<dbReference type="SMART" id="SM00184">
    <property type="entry name" value="RING"/>
    <property type="match status" value="1"/>
</dbReference>
<feature type="region of interest" description="Disordered" evidence="5">
    <location>
        <begin position="733"/>
        <end position="757"/>
    </location>
</feature>
<feature type="compositionally biased region" description="Low complexity" evidence="5">
    <location>
        <begin position="77"/>
        <end position="87"/>
    </location>
</feature>
<organism evidence="7">
    <name type="scientific">Kwoniella bestiolae CBS 10118</name>
    <dbReference type="NCBI Taxonomy" id="1296100"/>
    <lineage>
        <taxon>Eukaryota</taxon>
        <taxon>Fungi</taxon>
        <taxon>Dikarya</taxon>
        <taxon>Basidiomycota</taxon>
        <taxon>Agaricomycotina</taxon>
        <taxon>Tremellomycetes</taxon>
        <taxon>Tremellales</taxon>
        <taxon>Cryptococcaceae</taxon>
        <taxon>Kwoniella</taxon>
    </lineage>
</organism>
<protein>
    <recommendedName>
        <fullName evidence="6">RING-type domain-containing protein</fullName>
    </recommendedName>
</protein>
<dbReference type="PANTHER" id="PTHR45969:SF69">
    <property type="entry name" value="FINGER DOMAIN PROTEIN, PUTATIVE (AFU_ORTHOLOGUE AFUA_3G12190)-RELATED"/>
    <property type="match status" value="1"/>
</dbReference>
<dbReference type="EMBL" id="CP144542">
    <property type="protein sequence ID" value="WVW81378.1"/>
    <property type="molecule type" value="Genomic_DNA"/>
</dbReference>
<reference evidence="8" key="2">
    <citation type="submission" date="2013-07" db="EMBL/GenBank/DDBJ databases">
        <authorList>
            <consortium name="The Broad Institute Genome Sequencing Platform"/>
            <person name="Cuomo C."/>
            <person name="Litvintseva A."/>
            <person name="Chen Y."/>
            <person name="Heitman J."/>
            <person name="Sun S."/>
            <person name="Springer D."/>
            <person name="Dromer F."/>
            <person name="Young S.K."/>
            <person name="Zeng Q."/>
            <person name="Gargeya S."/>
            <person name="Fitzgerald M."/>
            <person name="Abouelleil A."/>
            <person name="Alvarado L."/>
            <person name="Berlin A.M."/>
            <person name="Chapman S.B."/>
            <person name="Dewar J."/>
            <person name="Goldberg J."/>
            <person name="Griggs A."/>
            <person name="Gujja S."/>
            <person name="Hansen M."/>
            <person name="Howarth C."/>
            <person name="Imamovic A."/>
            <person name="Larimer J."/>
            <person name="McCowan C."/>
            <person name="Murphy C."/>
            <person name="Pearson M."/>
            <person name="Priest M."/>
            <person name="Roberts A."/>
            <person name="Saif S."/>
            <person name="Shea T."/>
            <person name="Sykes S."/>
            <person name="Wortman J."/>
            <person name="Nusbaum C."/>
            <person name="Birren B."/>
        </authorList>
    </citation>
    <scope>NUCLEOTIDE SEQUENCE</scope>
    <source>
        <strain evidence="8">CBS 10118</strain>
    </source>
</reference>
<dbReference type="PANTHER" id="PTHR45969">
    <property type="entry name" value="RING ZINC FINGER PROTEIN-RELATED"/>
    <property type="match status" value="1"/>
</dbReference>
<feature type="compositionally biased region" description="Basic and acidic residues" evidence="5">
    <location>
        <begin position="662"/>
        <end position="684"/>
    </location>
</feature>
<reference evidence="7" key="1">
    <citation type="submission" date="2013-07" db="EMBL/GenBank/DDBJ databases">
        <title>The Genome Sequence of Cryptococcus bestiolae CBS10118.</title>
        <authorList>
            <consortium name="The Broad Institute Genome Sequencing Platform"/>
            <person name="Cuomo C."/>
            <person name="Litvintseva A."/>
            <person name="Chen Y."/>
            <person name="Heitman J."/>
            <person name="Sun S."/>
            <person name="Springer D."/>
            <person name="Dromer F."/>
            <person name="Young S.K."/>
            <person name="Zeng Q."/>
            <person name="Gargeya S."/>
            <person name="Fitzgerald M."/>
            <person name="Abouelleil A."/>
            <person name="Alvarado L."/>
            <person name="Berlin A.M."/>
            <person name="Chapman S.B."/>
            <person name="Dewar J."/>
            <person name="Goldberg J."/>
            <person name="Griggs A."/>
            <person name="Gujja S."/>
            <person name="Hansen M."/>
            <person name="Howarth C."/>
            <person name="Imamovic A."/>
            <person name="Larimer J."/>
            <person name="McCowan C."/>
            <person name="Murphy C."/>
            <person name="Pearson M."/>
            <person name="Priest M."/>
            <person name="Roberts A."/>
            <person name="Saif S."/>
            <person name="Shea T."/>
            <person name="Sykes S."/>
            <person name="Wortman J."/>
            <person name="Nusbaum C."/>
            <person name="Birren B."/>
        </authorList>
    </citation>
    <scope>NUCLEOTIDE SEQUENCE [LARGE SCALE GENOMIC DNA]</scope>
    <source>
        <strain evidence="7">CBS 10118</strain>
    </source>
</reference>
<proteinExistence type="predicted"/>
<feature type="compositionally biased region" description="Polar residues" evidence="5">
    <location>
        <begin position="174"/>
        <end position="186"/>
    </location>
</feature>
<dbReference type="Proteomes" id="UP000092730">
    <property type="component" value="Chromosome 2"/>
</dbReference>
<dbReference type="InterPro" id="IPR001841">
    <property type="entry name" value="Znf_RING"/>
</dbReference>
<dbReference type="CDD" id="cd16473">
    <property type="entry name" value="RING-H2_RNF103"/>
    <property type="match status" value="1"/>
</dbReference>
<feature type="compositionally biased region" description="Low complexity" evidence="5">
    <location>
        <begin position="247"/>
        <end position="261"/>
    </location>
</feature>
<keyword evidence="1" id="KW-0479">Metal-binding</keyword>
<feature type="compositionally biased region" description="Polar residues" evidence="5">
    <location>
        <begin position="510"/>
        <end position="531"/>
    </location>
</feature>
<evidence type="ECO:0000256" key="5">
    <source>
        <dbReference type="SAM" id="MobiDB-lite"/>
    </source>
</evidence>
<feature type="compositionally biased region" description="Polar residues" evidence="5">
    <location>
        <begin position="141"/>
        <end position="151"/>
    </location>
</feature>
<evidence type="ECO:0000313" key="7">
    <source>
        <dbReference type="EMBL" id="OCF27231.1"/>
    </source>
</evidence>
<feature type="compositionally biased region" description="Polar residues" evidence="5">
    <location>
        <begin position="49"/>
        <end position="66"/>
    </location>
</feature>
<dbReference type="GO" id="GO:0008270">
    <property type="term" value="F:zinc ion binding"/>
    <property type="evidence" value="ECO:0007669"/>
    <property type="project" value="UniProtKB-KW"/>
</dbReference>
<feature type="compositionally biased region" description="Polar residues" evidence="5">
    <location>
        <begin position="444"/>
        <end position="476"/>
    </location>
</feature>
<dbReference type="KEGG" id="kbi:30206470"/>
<feature type="region of interest" description="Disordered" evidence="5">
    <location>
        <begin position="1"/>
        <end position="96"/>
    </location>
</feature>
<keyword evidence="3" id="KW-0862">Zinc</keyword>
<dbReference type="OrthoDB" id="8062037at2759"/>
<evidence type="ECO:0000313" key="9">
    <source>
        <dbReference type="Proteomes" id="UP000092730"/>
    </source>
</evidence>
<name>A0A1B9G8A8_9TREE</name>
<feature type="compositionally biased region" description="Polar residues" evidence="5">
    <location>
        <begin position="299"/>
        <end position="314"/>
    </location>
</feature>
<dbReference type="Pfam" id="PF13639">
    <property type="entry name" value="zf-RING_2"/>
    <property type="match status" value="1"/>
</dbReference>
<feature type="compositionally biased region" description="Polar residues" evidence="5">
    <location>
        <begin position="392"/>
        <end position="404"/>
    </location>
</feature>
<dbReference type="InterPro" id="IPR013083">
    <property type="entry name" value="Znf_RING/FYVE/PHD"/>
</dbReference>
<evidence type="ECO:0000256" key="4">
    <source>
        <dbReference type="PROSITE-ProRule" id="PRU00175"/>
    </source>
</evidence>
<dbReference type="Gene3D" id="3.30.40.10">
    <property type="entry name" value="Zinc/RING finger domain, C3HC4 (zinc finger)"/>
    <property type="match status" value="1"/>
</dbReference>
<reference evidence="8" key="4">
    <citation type="submission" date="2024-02" db="EMBL/GenBank/DDBJ databases">
        <title>Comparative genomics of Cryptococcus and Kwoniella reveals pathogenesis evolution and contrasting modes of karyotype evolution via chromosome fusion or intercentromeric recombination.</title>
        <authorList>
            <person name="Coelho M.A."/>
            <person name="David-Palma M."/>
            <person name="Shea T."/>
            <person name="Bowers K."/>
            <person name="McGinley-Smith S."/>
            <person name="Mohammad A.W."/>
            <person name="Gnirke A."/>
            <person name="Yurkov A.M."/>
            <person name="Nowrousian M."/>
            <person name="Sun S."/>
            <person name="Cuomo C.A."/>
            <person name="Heitman J."/>
        </authorList>
    </citation>
    <scope>NUCLEOTIDE SEQUENCE</scope>
    <source>
        <strain evidence="8">CBS 10118</strain>
    </source>
</reference>
<feature type="compositionally biased region" description="Polar residues" evidence="5">
    <location>
        <begin position="274"/>
        <end position="285"/>
    </location>
</feature>
<evidence type="ECO:0000313" key="8">
    <source>
        <dbReference type="EMBL" id="WVW81378.1"/>
    </source>
</evidence>
<keyword evidence="2 4" id="KW-0863">Zinc-finger</keyword>
<gene>
    <name evidence="7" type="ORF">I302_02071</name>
    <name evidence="8" type="ORF">I302_103370</name>
</gene>
<sequence>MPPPPLVFHNSPPPDRYLSDQSEFIPSYAPGTRRLAQPIPIDPIPPTTEPHSYSLGSQETIMSDISDSLRPSPPPLTTASTAGLPTPYTLRTPAVTSRFNTTARPIITTPISPSADITMENDNGNGLVRVKSFPHSGDLLGSSNEASTSRRATPPEIDTHDVVMGSEEQEALGVQQTSPISPTSGSDGHMEEEGTVRLGSSAPRGSLTRLLRDIGNPTESSSTSPHVPAYIQPFLDDRARVFGSRWSQPPQSLDSSSSSSSRNAEIGSHRSRIIRSNSDQGQVISDVSDFNELGPLPSASDSNRNDQSLSSQYESARPQAHFPYAQSRPYSPTFSGGFMTGNWGEAYTSYSAPPPLTEEHRSNTEPSRIAPSRSQRPASPSAISSDLRTLPSPISHTHSGSPSSVERRLDTIEARLDRVRGRNQRSPTTPPMLAPMHAYEGMRNRSNASRPYDISSRSRPSTQVTEDGSRRLSSTRAAVVRPSWMEPSSATAHSPTVPPPRPRPALSFGWESSDTNPTSSSDIGRSSQPSTRRAAEEDDERVSPSSHDLGVQRENVRSRYLQARLNMLENVRTGQSTSARISSRPNWAHLPAAHRPHLPWYEEEGIYDPDDSDPSVYNRPNWPGSRPPWVNNDHQDRSDGSIPFIAENSHPTQSRPANRRWMSFDEGERERGPSRTRTNEEHRASPSNVAEQNPINALNRDVNEVVGRRLSQPRLSAEAMSIARRLREQLGPDWDDARLTDPHPSASTSGGRAANEPARSRIGSLFGEMDDTAQRDTSNSTSVQDPLDMYLGNHERRIAMNELAARRREPFGGVGMGAGEEAEFLFLERLRSQLPLHSHGHGDDSDTGLLRIGRNGPEPPLNSLGLLEGMMDVGSPDSPFAIYQSFRRFNSSSGELFGNIKITDEMGEKERMKIVRVVIKSMARLPHQLKRKGAENTLKVIKYEAFEGEESKGATEGMEKDEYCSVCHDDYEPTSEIAITPCKHMYHKGCLDTWLNTPNTSSCPMCRRDLAALSYLTKMVPTKTLEEAIPLWMAVVS</sequence>
<dbReference type="STRING" id="1296100.A0A1B9G8A8"/>
<dbReference type="GeneID" id="30206470"/>
<reference evidence="7" key="3">
    <citation type="submission" date="2014-01" db="EMBL/GenBank/DDBJ databases">
        <title>Evolution of pathogenesis and genome organization in the Tremellales.</title>
        <authorList>
            <person name="Cuomo C."/>
            <person name="Litvintseva A."/>
            <person name="Heitman J."/>
            <person name="Chen Y."/>
            <person name="Sun S."/>
            <person name="Springer D."/>
            <person name="Dromer F."/>
            <person name="Young S."/>
            <person name="Zeng Q."/>
            <person name="Chapman S."/>
            <person name="Gujja S."/>
            <person name="Saif S."/>
            <person name="Birren B."/>
        </authorList>
    </citation>
    <scope>NUCLEOTIDE SEQUENCE</scope>
    <source>
        <strain evidence="7">CBS 10118</strain>
    </source>
</reference>
<feature type="region of interest" description="Disordered" evidence="5">
    <location>
        <begin position="611"/>
        <end position="696"/>
    </location>
</feature>
<feature type="compositionally biased region" description="Basic and acidic residues" evidence="5">
    <location>
        <begin position="405"/>
        <end position="420"/>
    </location>
</feature>
<feature type="compositionally biased region" description="Pro residues" evidence="5">
    <location>
        <begin position="1"/>
        <end position="15"/>
    </location>
</feature>
<evidence type="ECO:0000256" key="1">
    <source>
        <dbReference type="ARBA" id="ARBA00022723"/>
    </source>
</evidence>
<dbReference type="PROSITE" id="PS50089">
    <property type="entry name" value="ZF_RING_2"/>
    <property type="match status" value="1"/>
</dbReference>
<feature type="compositionally biased region" description="Low complexity" evidence="5">
    <location>
        <begin position="366"/>
        <end position="385"/>
    </location>
</feature>
<accession>A0A1B9G8A8</accession>
<evidence type="ECO:0000256" key="2">
    <source>
        <dbReference type="ARBA" id="ARBA00022771"/>
    </source>
</evidence>
<dbReference type="SMART" id="SM00744">
    <property type="entry name" value="RINGv"/>
    <property type="match status" value="1"/>
</dbReference>
<dbReference type="GO" id="GO:0016567">
    <property type="term" value="P:protein ubiquitination"/>
    <property type="evidence" value="ECO:0007669"/>
    <property type="project" value="TreeGrafter"/>
</dbReference>
<dbReference type="GO" id="GO:0061630">
    <property type="term" value="F:ubiquitin protein ligase activity"/>
    <property type="evidence" value="ECO:0007669"/>
    <property type="project" value="TreeGrafter"/>
</dbReference>
<feature type="compositionally biased region" description="Polar residues" evidence="5">
    <location>
        <begin position="685"/>
        <end position="696"/>
    </location>
</feature>
<evidence type="ECO:0000256" key="3">
    <source>
        <dbReference type="ARBA" id="ARBA00022833"/>
    </source>
</evidence>
<dbReference type="RefSeq" id="XP_019048301.1">
    <property type="nucleotide sequence ID" value="XM_019188739.1"/>
</dbReference>
<feature type="domain" description="RING-type" evidence="6">
    <location>
        <begin position="964"/>
        <end position="1007"/>
    </location>
</feature>
<dbReference type="AlphaFoldDB" id="A0A1B9G8A8"/>
<dbReference type="EMBL" id="KI894019">
    <property type="protein sequence ID" value="OCF27231.1"/>
    <property type="molecule type" value="Genomic_DNA"/>
</dbReference>
<evidence type="ECO:0000259" key="6">
    <source>
        <dbReference type="PROSITE" id="PS50089"/>
    </source>
</evidence>
<dbReference type="VEuPathDB" id="FungiDB:I302_02071"/>
<dbReference type="InterPro" id="IPR011016">
    <property type="entry name" value="Znf_RING-CH"/>
</dbReference>
<feature type="region of interest" description="Disordered" evidence="5">
    <location>
        <begin position="138"/>
        <end position="554"/>
    </location>
</feature>